<accession>A0A1W1DYP6</accession>
<organism evidence="1">
    <name type="scientific">hydrothermal vent metagenome</name>
    <dbReference type="NCBI Taxonomy" id="652676"/>
    <lineage>
        <taxon>unclassified sequences</taxon>
        <taxon>metagenomes</taxon>
        <taxon>ecological metagenomes</taxon>
    </lineage>
</organism>
<dbReference type="PANTHER" id="PTHR30041">
    <property type="entry name" value="ARSENATE REDUCTASE"/>
    <property type="match status" value="1"/>
</dbReference>
<dbReference type="NCBIfam" id="TIGR01617">
    <property type="entry name" value="arsC_related"/>
    <property type="match status" value="1"/>
</dbReference>
<dbReference type="Pfam" id="PF03960">
    <property type="entry name" value="ArsC"/>
    <property type="match status" value="1"/>
</dbReference>
<reference evidence="1" key="1">
    <citation type="submission" date="2016-10" db="EMBL/GenBank/DDBJ databases">
        <authorList>
            <person name="de Groot N.N."/>
        </authorList>
    </citation>
    <scope>NUCLEOTIDE SEQUENCE</scope>
</reference>
<dbReference type="SUPFAM" id="SSF52833">
    <property type="entry name" value="Thioredoxin-like"/>
    <property type="match status" value="1"/>
</dbReference>
<name>A0A1W1DYP6_9ZZZZ</name>
<dbReference type="InterPro" id="IPR036249">
    <property type="entry name" value="Thioredoxin-like_sf"/>
</dbReference>
<dbReference type="PROSITE" id="PS51353">
    <property type="entry name" value="ARSC"/>
    <property type="match status" value="1"/>
</dbReference>
<dbReference type="InterPro" id="IPR006660">
    <property type="entry name" value="Arsenate_reductase-like"/>
</dbReference>
<proteinExistence type="predicted"/>
<dbReference type="EMBL" id="FPHY01000115">
    <property type="protein sequence ID" value="SFV86854.1"/>
    <property type="molecule type" value="Genomic_DNA"/>
</dbReference>
<sequence length="113" mass="13252">MNDNMIKMYGIKNCDTIKKAQKFLIAQGVDFEFIDFRQTPIDEQTLQSFIDAVGWDKIINKRSTTYRNFSDEEKQHISLALTLKNPTLIKRPVLVTEDDIEVGFSEKLYQRFI</sequence>
<evidence type="ECO:0000313" key="1">
    <source>
        <dbReference type="EMBL" id="SFV86854.1"/>
    </source>
</evidence>
<protein>
    <submittedName>
        <fullName evidence="1">FIG138056: a glutathione-dependent thiol reductase</fullName>
    </submittedName>
</protein>
<dbReference type="PANTHER" id="PTHR30041:SF8">
    <property type="entry name" value="PROTEIN YFFB"/>
    <property type="match status" value="1"/>
</dbReference>
<dbReference type="Gene3D" id="3.40.30.10">
    <property type="entry name" value="Glutaredoxin"/>
    <property type="match status" value="1"/>
</dbReference>
<gene>
    <name evidence="1" type="ORF">MNB_SUP05-SYMBIONT-4-1068</name>
</gene>
<dbReference type="InterPro" id="IPR006504">
    <property type="entry name" value="Tscrpt_reg_Spx/MgsR"/>
</dbReference>
<dbReference type="AlphaFoldDB" id="A0A1W1DYP6"/>